<dbReference type="RefSeq" id="WP_281811218.1">
    <property type="nucleotide sequence ID" value="NZ_BRLB01000001.1"/>
</dbReference>
<feature type="chain" id="PRO_5040935919" description="PrcB C-terminal domain-containing protein" evidence="1">
    <location>
        <begin position="27"/>
        <end position="158"/>
    </location>
</feature>
<evidence type="ECO:0000313" key="4">
    <source>
        <dbReference type="Proteomes" id="UP001144256"/>
    </source>
</evidence>
<protein>
    <recommendedName>
        <fullName evidence="2">PrcB C-terminal domain-containing protein</fullName>
    </recommendedName>
</protein>
<gene>
    <name evidence="3" type="ORF">SH1V18_01630</name>
</gene>
<dbReference type="Proteomes" id="UP001144256">
    <property type="component" value="Unassembled WGS sequence"/>
</dbReference>
<proteinExistence type="predicted"/>
<evidence type="ECO:0000259" key="2">
    <source>
        <dbReference type="Pfam" id="PF14343"/>
    </source>
</evidence>
<dbReference type="EMBL" id="BRLB01000001">
    <property type="protein sequence ID" value="GKX27683.1"/>
    <property type="molecule type" value="Genomic_DNA"/>
</dbReference>
<dbReference type="Pfam" id="PF14343">
    <property type="entry name" value="PrcB_C"/>
    <property type="match status" value="1"/>
</dbReference>
<keyword evidence="4" id="KW-1185">Reference proteome</keyword>
<evidence type="ECO:0000313" key="3">
    <source>
        <dbReference type="EMBL" id="GKX27683.1"/>
    </source>
</evidence>
<feature type="domain" description="PrcB C-terminal" evidence="2">
    <location>
        <begin position="92"/>
        <end position="148"/>
    </location>
</feature>
<comment type="caution">
    <text evidence="3">The sequence shown here is derived from an EMBL/GenBank/DDBJ whole genome shotgun (WGS) entry which is preliminary data.</text>
</comment>
<organism evidence="3 4">
    <name type="scientific">Vallitalea longa</name>
    <dbReference type="NCBI Taxonomy" id="2936439"/>
    <lineage>
        <taxon>Bacteria</taxon>
        <taxon>Bacillati</taxon>
        <taxon>Bacillota</taxon>
        <taxon>Clostridia</taxon>
        <taxon>Lachnospirales</taxon>
        <taxon>Vallitaleaceae</taxon>
        <taxon>Vallitalea</taxon>
    </lineage>
</organism>
<dbReference type="InterPro" id="IPR025748">
    <property type="entry name" value="PrcB_C_dom"/>
</dbReference>
<keyword evidence="1" id="KW-0732">Signal</keyword>
<dbReference type="AlphaFoldDB" id="A0A9W5Y8H3"/>
<accession>A0A9W5Y8H3</accession>
<name>A0A9W5Y8H3_9FIRM</name>
<feature type="signal peptide" evidence="1">
    <location>
        <begin position="1"/>
        <end position="26"/>
    </location>
</feature>
<reference evidence="3" key="1">
    <citation type="submission" date="2022-06" db="EMBL/GenBank/DDBJ databases">
        <title>Vallitalea longa sp. nov., an anaerobic bacterium isolated from marine sediment.</title>
        <authorList>
            <person name="Hirano S."/>
            <person name="Terahara T."/>
            <person name="Mori K."/>
            <person name="Hamada M."/>
            <person name="Matsumoto R."/>
            <person name="Kobayashi T."/>
        </authorList>
    </citation>
    <scope>NUCLEOTIDE SEQUENCE</scope>
    <source>
        <strain evidence="3">SH18-1</strain>
    </source>
</reference>
<evidence type="ECO:0000256" key="1">
    <source>
        <dbReference type="SAM" id="SignalP"/>
    </source>
</evidence>
<sequence length="158" mass="18177">MSKINVPKFFVLTAVFLLLGASSVYAASDYYFDTPIEINFNYIEESVKDTNKIMDMEFTVVDDDNVQDVIKQNIDILKFNPFRLSFRDGQYLYIVIGYGEQRTGGYGIQVNELYESQDCIVISTELLSPGEDDSVTMNITYPYLVIRTSDLFLPVYYK</sequence>